<feature type="DNA-binding region" description="H-T-H motif" evidence="2">
    <location>
        <begin position="32"/>
        <end position="51"/>
    </location>
</feature>
<keyword evidence="5" id="KW-1185">Reference proteome</keyword>
<dbReference type="EMBL" id="LGKP01000015">
    <property type="protein sequence ID" value="KPL88820.1"/>
    <property type="molecule type" value="Genomic_DNA"/>
</dbReference>
<dbReference type="InterPro" id="IPR009057">
    <property type="entry name" value="Homeodomain-like_sf"/>
</dbReference>
<organism evidence="4 5">
    <name type="scientific">Herpetosiphon geysericola</name>
    <dbReference type="NCBI Taxonomy" id="70996"/>
    <lineage>
        <taxon>Bacteria</taxon>
        <taxon>Bacillati</taxon>
        <taxon>Chloroflexota</taxon>
        <taxon>Chloroflexia</taxon>
        <taxon>Herpetosiphonales</taxon>
        <taxon>Herpetosiphonaceae</taxon>
        <taxon>Herpetosiphon</taxon>
    </lineage>
</organism>
<evidence type="ECO:0000256" key="2">
    <source>
        <dbReference type="PROSITE-ProRule" id="PRU00335"/>
    </source>
</evidence>
<feature type="domain" description="HTH tetR-type" evidence="3">
    <location>
        <begin position="9"/>
        <end position="69"/>
    </location>
</feature>
<dbReference type="PANTHER" id="PTHR30055">
    <property type="entry name" value="HTH-TYPE TRANSCRIPTIONAL REGULATOR RUTR"/>
    <property type="match status" value="1"/>
</dbReference>
<evidence type="ECO:0000313" key="5">
    <source>
        <dbReference type="Proteomes" id="UP000050277"/>
    </source>
</evidence>
<proteinExistence type="predicted"/>
<dbReference type="Pfam" id="PF00440">
    <property type="entry name" value="TetR_N"/>
    <property type="match status" value="1"/>
</dbReference>
<dbReference type="SUPFAM" id="SSF46689">
    <property type="entry name" value="Homeodomain-like"/>
    <property type="match status" value="1"/>
</dbReference>
<reference evidence="4 5" key="1">
    <citation type="submission" date="2015-07" db="EMBL/GenBank/DDBJ databases">
        <title>Whole genome sequence of Herpetosiphon geysericola DSM 7119.</title>
        <authorList>
            <person name="Hemp J."/>
            <person name="Ward L.M."/>
            <person name="Pace L.A."/>
            <person name="Fischer W.W."/>
        </authorList>
    </citation>
    <scope>NUCLEOTIDE SEQUENCE [LARGE SCALE GENOMIC DNA]</scope>
    <source>
        <strain evidence="4 5">DSM 7119</strain>
    </source>
</reference>
<dbReference type="GO" id="GO:0003700">
    <property type="term" value="F:DNA-binding transcription factor activity"/>
    <property type="evidence" value="ECO:0007669"/>
    <property type="project" value="TreeGrafter"/>
</dbReference>
<dbReference type="Gene3D" id="1.10.357.10">
    <property type="entry name" value="Tetracycline Repressor, domain 2"/>
    <property type="match status" value="1"/>
</dbReference>
<evidence type="ECO:0000259" key="3">
    <source>
        <dbReference type="PROSITE" id="PS50977"/>
    </source>
</evidence>
<dbReference type="AlphaFoldDB" id="A0A0P6YH62"/>
<comment type="caution">
    <text evidence="4">The sequence shown here is derived from an EMBL/GenBank/DDBJ whole genome shotgun (WGS) entry which is preliminary data.</text>
</comment>
<evidence type="ECO:0000313" key="4">
    <source>
        <dbReference type="EMBL" id="KPL88820.1"/>
    </source>
</evidence>
<dbReference type="PANTHER" id="PTHR30055:SF223">
    <property type="entry name" value="HTH-TYPE TRANSCRIPTIONAL REGULATOR UIDR"/>
    <property type="match status" value="1"/>
</dbReference>
<accession>A0A0P6YH62</accession>
<dbReference type="GO" id="GO:0000976">
    <property type="term" value="F:transcription cis-regulatory region binding"/>
    <property type="evidence" value="ECO:0007669"/>
    <property type="project" value="TreeGrafter"/>
</dbReference>
<dbReference type="PROSITE" id="PS50977">
    <property type="entry name" value="HTH_TETR_2"/>
    <property type="match status" value="1"/>
</dbReference>
<name>A0A0P6YH62_9CHLR</name>
<dbReference type="STRING" id="70996.SE18_09055"/>
<dbReference type="PRINTS" id="PR00455">
    <property type="entry name" value="HTHTETR"/>
</dbReference>
<keyword evidence="1 2" id="KW-0238">DNA-binding</keyword>
<dbReference type="PATRIC" id="fig|70996.4.peg.4367"/>
<dbReference type="InterPro" id="IPR050109">
    <property type="entry name" value="HTH-type_TetR-like_transc_reg"/>
</dbReference>
<dbReference type="Proteomes" id="UP000050277">
    <property type="component" value="Unassembled WGS sequence"/>
</dbReference>
<evidence type="ECO:0000256" key="1">
    <source>
        <dbReference type="ARBA" id="ARBA00023125"/>
    </source>
</evidence>
<protein>
    <recommendedName>
        <fullName evidence="3">HTH tetR-type domain-containing protein</fullName>
    </recommendedName>
</protein>
<dbReference type="InterPro" id="IPR001647">
    <property type="entry name" value="HTH_TetR"/>
</dbReference>
<dbReference type="InterPro" id="IPR049484">
    <property type="entry name" value="Rv0078-like_C"/>
</dbReference>
<sequence>MPTKQEQRAATMAKLIAVARAQFAEHGYAHAATEQIVQLAGVTRGALYHYFDSKEGLFRAVVAEIQRDLAQRIISATESISDPWQQLLVGCRAFLSASLDRDIQRIGLLDGPAILGWEAWRKLDAENSMRLLESSIQQLADSGIIAPASVVAATHLLSGAMNEAVLWIAQAAEPQQALDATIAVLEQLLSGLRQN</sequence>
<dbReference type="Pfam" id="PF21351">
    <property type="entry name" value="TetR_C_41"/>
    <property type="match status" value="1"/>
</dbReference>
<gene>
    <name evidence="4" type="ORF">SE18_09055</name>
</gene>